<dbReference type="EMBL" id="ML005050">
    <property type="protein sequence ID" value="RKP20533.1"/>
    <property type="molecule type" value="Genomic_DNA"/>
</dbReference>
<proteinExistence type="predicted"/>
<accession>A0A4P9YLJ4</accession>
<gene>
    <name evidence="3" type="ORF">ROZALSC1DRAFT_21306</name>
</gene>
<name>A0A4P9YLJ4_ROZAC</name>
<evidence type="ECO:0000313" key="4">
    <source>
        <dbReference type="Proteomes" id="UP000281549"/>
    </source>
</evidence>
<dbReference type="Proteomes" id="UP000281549">
    <property type="component" value="Unassembled WGS sequence"/>
</dbReference>
<feature type="transmembrane region" description="Helical" evidence="1">
    <location>
        <begin position="82"/>
        <end position="107"/>
    </location>
</feature>
<reference evidence="4" key="1">
    <citation type="journal article" date="2018" name="Nat. Microbiol.">
        <title>Leveraging single-cell genomics to expand the fungal tree of life.</title>
        <authorList>
            <person name="Ahrendt S.R."/>
            <person name="Quandt C.A."/>
            <person name="Ciobanu D."/>
            <person name="Clum A."/>
            <person name="Salamov A."/>
            <person name="Andreopoulos B."/>
            <person name="Cheng J.F."/>
            <person name="Woyke T."/>
            <person name="Pelin A."/>
            <person name="Henrissat B."/>
            <person name="Reynolds N.K."/>
            <person name="Benny G.L."/>
            <person name="Smith M.E."/>
            <person name="James T.Y."/>
            <person name="Grigoriev I.V."/>
        </authorList>
    </citation>
    <scope>NUCLEOTIDE SEQUENCE [LARGE SCALE GENOMIC DNA]</scope>
    <source>
        <strain evidence="4">CSF55</strain>
    </source>
</reference>
<evidence type="ECO:0000256" key="2">
    <source>
        <dbReference type="SAM" id="SignalP"/>
    </source>
</evidence>
<organism evidence="3 4">
    <name type="scientific">Rozella allomycis (strain CSF55)</name>
    <dbReference type="NCBI Taxonomy" id="988480"/>
    <lineage>
        <taxon>Eukaryota</taxon>
        <taxon>Fungi</taxon>
        <taxon>Fungi incertae sedis</taxon>
        <taxon>Cryptomycota</taxon>
        <taxon>Cryptomycota incertae sedis</taxon>
        <taxon>Rozella</taxon>
    </lineage>
</organism>
<feature type="chain" id="PRO_5020524136" evidence="2">
    <location>
        <begin position="28"/>
        <end position="164"/>
    </location>
</feature>
<evidence type="ECO:0000313" key="3">
    <source>
        <dbReference type="EMBL" id="RKP20533.1"/>
    </source>
</evidence>
<keyword evidence="1" id="KW-0812">Transmembrane</keyword>
<evidence type="ECO:0000256" key="1">
    <source>
        <dbReference type="SAM" id="Phobius"/>
    </source>
</evidence>
<sequence length="164" mass="19160">MCCWMTHTKQHIFKFPLLGLFTLSTRTLQSSSKAKIIVGAILDKYQYNLRSKTDVYFVGANGQNLIASEKRFINLKYVLDSWIVSVSIDVSNLFGFLISFISFVDWFSRWNEEVYRFWGPKCCIRTCLMLLNDRHCNICFSFGLFAIVDNVLRLKIKNEDRSAR</sequence>
<keyword evidence="1" id="KW-0472">Membrane</keyword>
<feature type="signal peptide" evidence="2">
    <location>
        <begin position="1"/>
        <end position="27"/>
    </location>
</feature>
<keyword evidence="2" id="KW-0732">Signal</keyword>
<keyword evidence="1" id="KW-1133">Transmembrane helix</keyword>
<protein>
    <submittedName>
        <fullName evidence="3">Uncharacterized protein</fullName>
    </submittedName>
</protein>
<dbReference type="AlphaFoldDB" id="A0A4P9YLJ4"/>